<feature type="chain" id="PRO_5046573328" evidence="4">
    <location>
        <begin position="20"/>
        <end position="77"/>
    </location>
</feature>
<evidence type="ECO:0000256" key="3">
    <source>
        <dbReference type="ARBA" id="ARBA00023157"/>
    </source>
</evidence>
<keyword evidence="3" id="KW-1015">Disulfide bond</keyword>
<dbReference type="RefSeq" id="XP_052753939.1">
    <property type="nucleotide sequence ID" value="XM_052897979.1"/>
</dbReference>
<dbReference type="SUPFAM" id="SSF57362">
    <property type="entry name" value="BPTI-like"/>
    <property type="match status" value="1"/>
</dbReference>
<sequence length="77" mass="8830">MGKLYLFLPLIVSVLLVSASEDICLQKLESGRCLAYMPRYGYQVATKKCERFIYGGCGQNDNNFVTLEECQRRCERP</sequence>
<protein>
    <submittedName>
        <fullName evidence="7">Kunitz-like toxin PcKuz3</fullName>
    </submittedName>
</protein>
<dbReference type="GeneID" id="128201324"/>
<dbReference type="PROSITE" id="PS00280">
    <property type="entry name" value="BPTI_KUNITZ_1"/>
    <property type="match status" value="1"/>
</dbReference>
<keyword evidence="4" id="KW-0732">Signal</keyword>
<dbReference type="Gene3D" id="4.10.410.10">
    <property type="entry name" value="Pancreatic trypsin inhibitor Kunitz domain"/>
    <property type="match status" value="1"/>
</dbReference>
<gene>
    <name evidence="7" type="primary">LOC128201324</name>
</gene>
<keyword evidence="1" id="KW-0646">Protease inhibitor</keyword>
<dbReference type="PROSITE" id="PS50279">
    <property type="entry name" value="BPTI_KUNITZ_2"/>
    <property type="match status" value="1"/>
</dbReference>
<evidence type="ECO:0000259" key="5">
    <source>
        <dbReference type="PROSITE" id="PS50279"/>
    </source>
</evidence>
<reference evidence="7" key="1">
    <citation type="submission" date="2025-08" db="UniProtKB">
        <authorList>
            <consortium name="RefSeq"/>
        </authorList>
    </citation>
    <scope>IDENTIFICATION</scope>
    <source>
        <tissue evidence="7">Whole larvae</tissue>
    </source>
</reference>
<evidence type="ECO:0000256" key="4">
    <source>
        <dbReference type="SAM" id="SignalP"/>
    </source>
</evidence>
<dbReference type="InterPro" id="IPR020901">
    <property type="entry name" value="Prtase_inh_Kunz-CS"/>
</dbReference>
<keyword evidence="6" id="KW-1185">Reference proteome</keyword>
<dbReference type="InterPro" id="IPR050098">
    <property type="entry name" value="TFPI/VKTCI-like"/>
</dbReference>
<dbReference type="InterPro" id="IPR002223">
    <property type="entry name" value="Kunitz_BPTI"/>
</dbReference>
<dbReference type="PRINTS" id="PR00759">
    <property type="entry name" value="BASICPTASE"/>
</dbReference>
<evidence type="ECO:0000256" key="1">
    <source>
        <dbReference type="ARBA" id="ARBA00022690"/>
    </source>
</evidence>
<dbReference type="Pfam" id="PF00014">
    <property type="entry name" value="Kunitz_BPTI"/>
    <property type="match status" value="1"/>
</dbReference>
<proteinExistence type="predicted"/>
<dbReference type="Proteomes" id="UP001652740">
    <property type="component" value="Unplaced"/>
</dbReference>
<dbReference type="SMART" id="SM00131">
    <property type="entry name" value="KU"/>
    <property type="match status" value="1"/>
</dbReference>
<keyword evidence="2" id="KW-0722">Serine protease inhibitor</keyword>
<evidence type="ECO:0000313" key="7">
    <source>
        <dbReference type="RefSeq" id="XP_052753939.1"/>
    </source>
</evidence>
<evidence type="ECO:0000256" key="2">
    <source>
        <dbReference type="ARBA" id="ARBA00022900"/>
    </source>
</evidence>
<name>A0ABM3MRW3_GALME</name>
<dbReference type="PANTHER" id="PTHR10083">
    <property type="entry name" value="KUNITZ-TYPE PROTEASE INHIBITOR-RELATED"/>
    <property type="match status" value="1"/>
</dbReference>
<evidence type="ECO:0000313" key="6">
    <source>
        <dbReference type="Proteomes" id="UP001652740"/>
    </source>
</evidence>
<organism evidence="6 7">
    <name type="scientific">Galleria mellonella</name>
    <name type="common">Greater wax moth</name>
    <dbReference type="NCBI Taxonomy" id="7137"/>
    <lineage>
        <taxon>Eukaryota</taxon>
        <taxon>Metazoa</taxon>
        <taxon>Ecdysozoa</taxon>
        <taxon>Arthropoda</taxon>
        <taxon>Hexapoda</taxon>
        <taxon>Insecta</taxon>
        <taxon>Pterygota</taxon>
        <taxon>Neoptera</taxon>
        <taxon>Endopterygota</taxon>
        <taxon>Lepidoptera</taxon>
        <taxon>Glossata</taxon>
        <taxon>Ditrysia</taxon>
        <taxon>Pyraloidea</taxon>
        <taxon>Pyralidae</taxon>
        <taxon>Galleriinae</taxon>
        <taxon>Galleria</taxon>
    </lineage>
</organism>
<dbReference type="CDD" id="cd00109">
    <property type="entry name" value="Kunitz-type"/>
    <property type="match status" value="1"/>
</dbReference>
<feature type="signal peptide" evidence="4">
    <location>
        <begin position="1"/>
        <end position="19"/>
    </location>
</feature>
<feature type="domain" description="BPTI/Kunitz inhibitor" evidence="5">
    <location>
        <begin position="24"/>
        <end position="74"/>
    </location>
</feature>
<accession>A0ABM3MRW3</accession>
<dbReference type="PANTHER" id="PTHR10083:SF374">
    <property type="entry name" value="BPTI_KUNITZ INHIBITOR DOMAIN-CONTAINING PROTEIN"/>
    <property type="match status" value="1"/>
</dbReference>
<dbReference type="InterPro" id="IPR036880">
    <property type="entry name" value="Kunitz_BPTI_sf"/>
</dbReference>